<evidence type="ECO:0000256" key="5">
    <source>
        <dbReference type="ARBA" id="ARBA00022490"/>
    </source>
</evidence>
<dbReference type="Gene3D" id="1.20.58.220">
    <property type="entry name" value="Phosphate transport system protein phou homolog 2, domain 2"/>
    <property type="match status" value="1"/>
</dbReference>
<feature type="domain" description="PhoU" evidence="8">
    <location>
        <begin position="17"/>
        <end position="104"/>
    </location>
</feature>
<dbReference type="EMBL" id="SOEG01000005">
    <property type="protein sequence ID" value="TDX52663.1"/>
    <property type="molecule type" value="Genomic_DNA"/>
</dbReference>
<evidence type="ECO:0000256" key="2">
    <source>
        <dbReference type="ARBA" id="ARBA00008107"/>
    </source>
</evidence>
<sequence>MVRKNFDQKLEQLNQNILKMGSMVEETIHKAVTSLVEQDIDLANEVIENDDVLDDYEAKIEHEAIQLIALQQPVAKDLRRIDMISKIATDLERMGDLAQNIAKFTRTFEGEQLVKPLVDIPRMGELVQGMIRDSLEAFVNLDVEKAKEAAKRDDKVDKLDSQIFRELLTYMMEDPKTIKQGNMLMFVSRHLERVGDHATNICERVIYMVTADWVSY</sequence>
<dbReference type="PANTHER" id="PTHR42930">
    <property type="entry name" value="PHOSPHATE-SPECIFIC TRANSPORT SYSTEM ACCESSORY PROTEIN PHOU"/>
    <property type="match status" value="1"/>
</dbReference>
<dbReference type="GO" id="GO:0045936">
    <property type="term" value="P:negative regulation of phosphate metabolic process"/>
    <property type="evidence" value="ECO:0007669"/>
    <property type="project" value="InterPro"/>
</dbReference>
<evidence type="ECO:0000256" key="6">
    <source>
        <dbReference type="ARBA" id="ARBA00022592"/>
    </source>
</evidence>
<comment type="caution">
    <text evidence="9">The sequence shown here is derived from an EMBL/GenBank/DDBJ whole genome shotgun (WGS) entry which is preliminary data.</text>
</comment>
<evidence type="ECO:0000256" key="4">
    <source>
        <dbReference type="ARBA" id="ARBA00022448"/>
    </source>
</evidence>
<keyword evidence="4 7" id="KW-0813">Transport</keyword>
<dbReference type="InterPro" id="IPR038078">
    <property type="entry name" value="PhoU-like_sf"/>
</dbReference>
<evidence type="ECO:0000259" key="8">
    <source>
        <dbReference type="Pfam" id="PF01895"/>
    </source>
</evidence>
<comment type="subcellular location">
    <subcellularLocation>
        <location evidence="1 7">Cytoplasm</location>
    </subcellularLocation>
</comment>
<dbReference type="RefSeq" id="WP_018247514.1">
    <property type="nucleotide sequence ID" value="NZ_SOEG01000005.1"/>
</dbReference>
<feature type="domain" description="PhoU" evidence="8">
    <location>
        <begin position="120"/>
        <end position="205"/>
    </location>
</feature>
<dbReference type="GO" id="GO:0030643">
    <property type="term" value="P:intracellular phosphate ion homeostasis"/>
    <property type="evidence" value="ECO:0007669"/>
    <property type="project" value="InterPro"/>
</dbReference>
<keyword evidence="5 7" id="KW-0963">Cytoplasm</keyword>
<keyword evidence="10" id="KW-1185">Reference proteome</keyword>
<dbReference type="NCBIfam" id="TIGR02135">
    <property type="entry name" value="phoU_full"/>
    <property type="match status" value="1"/>
</dbReference>
<protein>
    <recommendedName>
        <fullName evidence="7">Phosphate-specific transport system accessory protein PhoU</fullName>
    </recommendedName>
</protein>
<dbReference type="Proteomes" id="UP000295832">
    <property type="component" value="Unassembled WGS sequence"/>
</dbReference>
<comment type="function">
    <text evidence="7">Plays a role in the regulation of phosphate uptake.</text>
</comment>
<comment type="subunit">
    <text evidence="3 7">Homodimer.</text>
</comment>
<gene>
    <name evidence="9" type="ORF">C7959_10517</name>
</gene>
<dbReference type="GO" id="GO:0006817">
    <property type="term" value="P:phosphate ion transport"/>
    <property type="evidence" value="ECO:0007669"/>
    <property type="project" value="UniProtKB-KW"/>
</dbReference>
<dbReference type="STRING" id="926561.GCA_000379025_00290"/>
<dbReference type="Pfam" id="PF01895">
    <property type="entry name" value="PhoU"/>
    <property type="match status" value="2"/>
</dbReference>
<dbReference type="PIRSF" id="PIRSF003107">
    <property type="entry name" value="PhoU"/>
    <property type="match status" value="1"/>
</dbReference>
<evidence type="ECO:0000256" key="1">
    <source>
        <dbReference type="ARBA" id="ARBA00004496"/>
    </source>
</evidence>
<evidence type="ECO:0000313" key="9">
    <source>
        <dbReference type="EMBL" id="TDX52663.1"/>
    </source>
</evidence>
<dbReference type="FunFam" id="1.20.58.220:FF:000004">
    <property type="entry name" value="Phosphate-specific transport system accessory protein PhoU"/>
    <property type="match status" value="1"/>
</dbReference>
<keyword evidence="6 7" id="KW-0592">Phosphate transport</keyword>
<evidence type="ECO:0000256" key="3">
    <source>
        <dbReference type="ARBA" id="ARBA00011738"/>
    </source>
</evidence>
<proteinExistence type="inferred from homology"/>
<evidence type="ECO:0000313" key="10">
    <source>
        <dbReference type="Proteomes" id="UP000295832"/>
    </source>
</evidence>
<dbReference type="AlphaFoldDB" id="A0A4R8HAQ2"/>
<accession>A0A4R8HAQ2</accession>
<dbReference type="PANTHER" id="PTHR42930:SF3">
    <property type="entry name" value="PHOSPHATE-SPECIFIC TRANSPORT SYSTEM ACCESSORY PROTEIN PHOU"/>
    <property type="match status" value="1"/>
</dbReference>
<dbReference type="InterPro" id="IPR028366">
    <property type="entry name" value="PhoU"/>
</dbReference>
<evidence type="ECO:0000256" key="7">
    <source>
        <dbReference type="PIRNR" id="PIRNR003107"/>
    </source>
</evidence>
<reference evidence="9 10" key="1">
    <citation type="submission" date="2019-03" db="EMBL/GenBank/DDBJ databases">
        <title>Subsurface microbial communities from deep shales in Ohio and West Virginia, USA.</title>
        <authorList>
            <person name="Wrighton K."/>
        </authorList>
    </citation>
    <scope>NUCLEOTIDE SEQUENCE [LARGE SCALE GENOMIC DNA]</scope>
    <source>
        <strain evidence="9 10">MSL 6dP</strain>
    </source>
</reference>
<organism evidence="9 10">
    <name type="scientific">Orenia marismortui</name>
    <dbReference type="NCBI Taxonomy" id="46469"/>
    <lineage>
        <taxon>Bacteria</taxon>
        <taxon>Bacillati</taxon>
        <taxon>Bacillota</taxon>
        <taxon>Clostridia</taxon>
        <taxon>Halanaerobiales</taxon>
        <taxon>Halobacteroidaceae</taxon>
        <taxon>Orenia</taxon>
    </lineage>
</organism>
<dbReference type="GO" id="GO:0005737">
    <property type="term" value="C:cytoplasm"/>
    <property type="evidence" value="ECO:0007669"/>
    <property type="project" value="UniProtKB-SubCell"/>
</dbReference>
<name>A0A4R8HAQ2_9FIRM</name>
<dbReference type="SUPFAM" id="SSF109755">
    <property type="entry name" value="PhoU-like"/>
    <property type="match status" value="1"/>
</dbReference>
<dbReference type="InterPro" id="IPR026022">
    <property type="entry name" value="PhoU_dom"/>
</dbReference>
<comment type="similarity">
    <text evidence="2 7">Belongs to the PhoU family.</text>
</comment>